<evidence type="ECO:0000256" key="2">
    <source>
        <dbReference type="ARBA" id="ARBA00022803"/>
    </source>
</evidence>
<keyword evidence="5" id="KW-1185">Reference proteome</keyword>
<protein>
    <recommendedName>
        <fullName evidence="6">Serine protease</fullName>
    </recommendedName>
</protein>
<feature type="region of interest" description="Disordered" evidence="3">
    <location>
        <begin position="148"/>
        <end position="194"/>
    </location>
</feature>
<evidence type="ECO:0000256" key="1">
    <source>
        <dbReference type="ARBA" id="ARBA00022737"/>
    </source>
</evidence>
<evidence type="ECO:0000313" key="5">
    <source>
        <dbReference type="Proteomes" id="UP000001396"/>
    </source>
</evidence>
<dbReference type="InterPro" id="IPR043504">
    <property type="entry name" value="Peptidase_S1_PA_chymotrypsin"/>
</dbReference>
<dbReference type="Pfam" id="PF13431">
    <property type="entry name" value="TPR_17"/>
    <property type="match status" value="17"/>
</dbReference>
<dbReference type="InParanoid" id="D3B2A2"/>
<keyword evidence="2" id="KW-0802">TPR repeat</keyword>
<sequence length="1510" mass="170301">MSNIIIPLSSDSAEGVVLDNSLVEQIVAIHKKPFHLSHIEYENTSKAVGRIFVRFKVPGKEKAFWSCGTGFCVKSNLVMTAAHVLSFPVDTSASKETQEMQRNLKYEKIFIYFDDDATVGDDPDFPMYELESCGRECDHTFNDPLIITGDNIRPNRSQYTDTESSGSDHTPNDSLSGDNGKSSDLESESSGSDFDKTTNYYLTKDKAVYPVDDQRYVWNTNNDMEILRFKGIQPTDIDILFPMIPTNGQEIDDYTFHQSSNQQPKFDHYVVGYPDEFVKEIGNQLEDIIETCQKKTIFIGKVVSLKDNVISHICPTLKGAAGGILANYKSERKFIGVHLGGNSEITNGNFALSVTHPLFWHFYHTFVLDDQFINENLQHLEQYLNYFKYKNESISFIDERFFLGSDLDKIFTLNSESKINLPDTELPDRLNYETASKAVGRIFVRFLLPGNIEEWNFGTGFCVKNDTVVTSGHLLQYQDQSKIFEHDKIYIYFGYDATIESEIFLDDIDNNEGVFELELVFGNSNVNILKFKSEPPLDQEYLLPMIPTNDLSSNHFVIGYPNHIDFDRFVDEFRHLDAGQIMISIIMNTRGFQHKTIFNQTSNIKDIKEIKLLHHCQALPGTSGGVLSNSKHQRTFSGIHIGGWSNSENVALSVTNPLFWNAYHDYVLNDSVFIKDNNSMLEPYMSFFQPFKLSTLITKDIPIGDIRTFGKGRESKIPLSNSTLDNKEYYENIFESNNFGSKLSSGESITLNDGQSMTVQQLYLKSIECDPTNSMSYYNLATTLSRGESITLNNGQSMTKQQLLLKSIDYDPTNSYPYHNLAPTLSRGESITLNNGQSMTQQIFLKSIELYPTNSNSYHNLATTLSRGESITLNNGQSMTKQQLFLKSIECDPTNSYSYYSLATTLSRFESITLNDGQSMTVQQLYLKSIECDPTNSNSYHNLAKTLSNGESITLNNGQSMTKQQIFLKSLECDPTNSISYNSLATTLSRGESITLNNGQSMTQQLYLKSIECDSMSYYNLAMTLSRSESFTLNNGQSMTQQQLYLKSIECDPTNSNSYNNLTTTLSRGESITLNNGQSMTQQQLYLKSIELDPTNSNSYYNLTMTLSNGESITLNNGQSMTVQQLLLKSIECDPTNSYSYYSLATTLSRGESITLNNGRSMTQQQLYLKSIELDPTNSYSYYSLANTLSRGESITLNNGQSMTVQQIFLKSIELDPTNSNSYYNLATTLSRGESITLNNGQSMTQQQLFLKSIECDPTNSYSYHSFATTLSRFESITLNNGQSMTVQQLYLKSIELDPTNSNSYYSLAMTLSRGESITLNNGQSMTVQQLFLKSIECDPTNSNSYNNLAMTLSRFELITLPNGQSMTKQQIFLKSIECDPTNSNSYHNLATTLSRGESITLNNGQSMTEQQLFLKSIELDPTNSYSYYNLAPTLSRGESITLNNGQSMTQQQLYLKSIELDPTNSYSYYSLANTLSRGESITLNNGQSMTEQQLYLKSIDCNPNQLHVI</sequence>
<proteinExistence type="predicted"/>
<accession>D3B2A2</accession>
<organism evidence="4 5">
    <name type="scientific">Heterostelium pallidum (strain ATCC 26659 / Pp 5 / PN500)</name>
    <name type="common">Cellular slime mold</name>
    <name type="synonym">Polysphondylium pallidum</name>
    <dbReference type="NCBI Taxonomy" id="670386"/>
    <lineage>
        <taxon>Eukaryota</taxon>
        <taxon>Amoebozoa</taxon>
        <taxon>Evosea</taxon>
        <taxon>Eumycetozoa</taxon>
        <taxon>Dictyostelia</taxon>
        <taxon>Acytosteliales</taxon>
        <taxon>Acytosteliaceae</taxon>
        <taxon>Heterostelium</taxon>
    </lineage>
</organism>
<gene>
    <name evidence="4" type="ORF">PPL_02511</name>
</gene>
<dbReference type="SUPFAM" id="SSF48439">
    <property type="entry name" value="Protein prenylyltransferase"/>
    <property type="match status" value="1"/>
</dbReference>
<dbReference type="Gene3D" id="2.40.10.10">
    <property type="entry name" value="Trypsin-like serine proteases"/>
    <property type="match status" value="2"/>
</dbReference>
<dbReference type="Gene3D" id="2.170.15.20">
    <property type="match status" value="9"/>
</dbReference>
<dbReference type="SUPFAM" id="SSF48452">
    <property type="entry name" value="TPR-like"/>
    <property type="match status" value="1"/>
</dbReference>
<comment type="caution">
    <text evidence="4">The sequence shown here is derived from an EMBL/GenBank/DDBJ whole genome shotgun (WGS) entry which is preliminary data.</text>
</comment>
<feature type="compositionally biased region" description="Polar residues" evidence="3">
    <location>
        <begin position="154"/>
        <end position="180"/>
    </location>
</feature>
<dbReference type="PANTHER" id="PTHR44858:SF1">
    <property type="entry name" value="UDP-N-ACETYLGLUCOSAMINE--PEPTIDE N-ACETYLGLUCOSAMINYLTRANSFERASE SPINDLY-RELATED"/>
    <property type="match status" value="1"/>
</dbReference>
<dbReference type="InterPro" id="IPR011990">
    <property type="entry name" value="TPR-like_helical_dom_sf"/>
</dbReference>
<reference evidence="4 5" key="1">
    <citation type="journal article" date="2011" name="Genome Res.">
        <title>Phylogeny-wide analysis of social amoeba genomes highlights ancient origins for complex intercellular communication.</title>
        <authorList>
            <person name="Heidel A.J."/>
            <person name="Lawal H.M."/>
            <person name="Felder M."/>
            <person name="Schilde C."/>
            <person name="Helps N.R."/>
            <person name="Tunggal B."/>
            <person name="Rivero F."/>
            <person name="John U."/>
            <person name="Schleicher M."/>
            <person name="Eichinger L."/>
            <person name="Platzer M."/>
            <person name="Noegel A.A."/>
            <person name="Schaap P."/>
            <person name="Gloeckner G."/>
        </authorList>
    </citation>
    <scope>NUCLEOTIDE SEQUENCE [LARGE SCALE GENOMIC DNA]</scope>
    <source>
        <strain evidence="5">ATCC 26659 / Pp 5 / PN500</strain>
    </source>
</reference>
<evidence type="ECO:0000313" key="4">
    <source>
        <dbReference type="EMBL" id="EFA84477.1"/>
    </source>
</evidence>
<dbReference type="RefSeq" id="XP_020436591.1">
    <property type="nucleotide sequence ID" value="XM_020573496.1"/>
</dbReference>
<dbReference type="STRING" id="670386.D3B2A2"/>
<dbReference type="InterPro" id="IPR009003">
    <property type="entry name" value="Peptidase_S1_PA"/>
</dbReference>
<dbReference type="SUPFAM" id="SSF50494">
    <property type="entry name" value="Trypsin-like serine proteases"/>
    <property type="match status" value="2"/>
</dbReference>
<evidence type="ECO:0008006" key="6">
    <source>
        <dbReference type="Google" id="ProtNLM"/>
    </source>
</evidence>
<dbReference type="GeneID" id="31358036"/>
<dbReference type="PANTHER" id="PTHR44858">
    <property type="entry name" value="TETRATRICOPEPTIDE REPEAT PROTEIN 6"/>
    <property type="match status" value="1"/>
</dbReference>
<keyword evidence="1" id="KW-0677">Repeat</keyword>
<dbReference type="InterPro" id="IPR050498">
    <property type="entry name" value="Ycf3"/>
</dbReference>
<evidence type="ECO:0000256" key="3">
    <source>
        <dbReference type="SAM" id="MobiDB-lite"/>
    </source>
</evidence>
<dbReference type="Proteomes" id="UP000001396">
    <property type="component" value="Unassembled WGS sequence"/>
</dbReference>
<name>D3B2A2_HETP5</name>
<dbReference type="EMBL" id="ADBJ01000009">
    <property type="protein sequence ID" value="EFA84477.1"/>
    <property type="molecule type" value="Genomic_DNA"/>
</dbReference>